<organism evidence="3 4">
    <name type="scientific">[Ruminococcus] lactaris</name>
    <dbReference type="NCBI Taxonomy" id="46228"/>
    <lineage>
        <taxon>Bacteria</taxon>
        <taxon>Bacillati</taxon>
        <taxon>Bacillota</taxon>
        <taxon>Clostridia</taxon>
        <taxon>Lachnospirales</taxon>
        <taxon>Lachnospiraceae</taxon>
        <taxon>Mediterraneibacter</taxon>
    </lineage>
</organism>
<evidence type="ECO:0000313" key="4">
    <source>
        <dbReference type="Proteomes" id="UP000284902"/>
    </source>
</evidence>
<name>A0A414P1R7_9FIRM</name>
<dbReference type="Proteomes" id="UP000284902">
    <property type="component" value="Unassembled WGS sequence"/>
</dbReference>
<evidence type="ECO:0000259" key="2">
    <source>
        <dbReference type="Pfam" id="PF13477"/>
    </source>
</evidence>
<comment type="caution">
    <text evidence="3">The sequence shown here is derived from an EMBL/GenBank/DDBJ whole genome shotgun (WGS) entry which is preliminary data.</text>
</comment>
<dbReference type="InterPro" id="IPR028098">
    <property type="entry name" value="Glyco_trans_4-like_N"/>
</dbReference>
<gene>
    <name evidence="3" type="ORF">DW672_11740</name>
</gene>
<dbReference type="AlphaFoldDB" id="A0A414P1R7"/>
<dbReference type="InterPro" id="IPR001296">
    <property type="entry name" value="Glyco_trans_1"/>
</dbReference>
<feature type="domain" description="Glycosyltransferase subfamily 4-like N-terminal" evidence="2">
    <location>
        <begin position="3"/>
        <end position="142"/>
    </location>
</feature>
<dbReference type="GO" id="GO:0016757">
    <property type="term" value="F:glycosyltransferase activity"/>
    <property type="evidence" value="ECO:0007669"/>
    <property type="project" value="InterPro"/>
</dbReference>
<dbReference type="InterPro" id="IPR050194">
    <property type="entry name" value="Glycosyltransferase_grp1"/>
</dbReference>
<dbReference type="Pfam" id="PF13477">
    <property type="entry name" value="Glyco_trans_4_2"/>
    <property type="match status" value="1"/>
</dbReference>
<reference evidence="3 4" key="1">
    <citation type="submission" date="2018-08" db="EMBL/GenBank/DDBJ databases">
        <title>A genome reference for cultivated species of the human gut microbiota.</title>
        <authorList>
            <person name="Zou Y."/>
            <person name="Xue W."/>
            <person name="Luo G."/>
        </authorList>
    </citation>
    <scope>NUCLEOTIDE SEQUENCE [LARGE SCALE GENOMIC DNA]</scope>
    <source>
        <strain evidence="3 4">AM25-1LB</strain>
    </source>
</reference>
<accession>A0A414P1R7</accession>
<evidence type="ECO:0000313" key="3">
    <source>
        <dbReference type="EMBL" id="RHF57643.1"/>
    </source>
</evidence>
<dbReference type="PANTHER" id="PTHR45947">
    <property type="entry name" value="SULFOQUINOVOSYL TRANSFERASE SQD2"/>
    <property type="match status" value="1"/>
</dbReference>
<dbReference type="CDD" id="cd03808">
    <property type="entry name" value="GT4_CapM-like"/>
    <property type="match status" value="1"/>
</dbReference>
<proteinExistence type="predicted"/>
<evidence type="ECO:0000259" key="1">
    <source>
        <dbReference type="Pfam" id="PF00534"/>
    </source>
</evidence>
<dbReference type="PANTHER" id="PTHR45947:SF3">
    <property type="entry name" value="SULFOQUINOVOSYL TRANSFERASE SQD2"/>
    <property type="match status" value="1"/>
</dbReference>
<protein>
    <submittedName>
        <fullName evidence="3">Glycosyltransferase family 1 protein</fullName>
    </submittedName>
</protein>
<feature type="domain" description="Glycosyl transferase family 1" evidence="1">
    <location>
        <begin position="189"/>
        <end position="356"/>
    </location>
</feature>
<dbReference type="Gene3D" id="3.40.50.2000">
    <property type="entry name" value="Glycogen Phosphorylase B"/>
    <property type="match status" value="2"/>
</dbReference>
<sequence>MKKICFVTTVYMTYKCFLKQLSQYLYESGEYDISLICNNEEDALKDIPSFVHYHPVDMKRGVSLSAFGAIKKIGEILEREKFDIVQYSTPNAAFYASIAAKKKKVPVRLYCQWGIRYMGFEGWKRSVFKHLEKKTCDNSTFIEAESHNIRNFSLDEKLYNADRSCVIWNGSASGVDLNKFDISRKNCWREKIRKQYELPDKDIIFVFAGRLTADKGVNELLSAFLSVEKKYSNVKLLMLGGMDNHESLQLELMEQAKASANIIFTGNVPNVEEYYAASDIFVAPSYREGFGLVVVEAEAMGLPAIVSNVPGQVDAIKENETGLTCVVKDAKSLQCAMEKLIENTELRIELGNAASKYVEENYEQKELFKYLKMHRDALLSGEK</sequence>
<keyword evidence="3" id="KW-0808">Transferase</keyword>
<dbReference type="SUPFAM" id="SSF53756">
    <property type="entry name" value="UDP-Glycosyltransferase/glycogen phosphorylase"/>
    <property type="match status" value="1"/>
</dbReference>
<dbReference type="EMBL" id="QRHG01000040">
    <property type="protein sequence ID" value="RHF57643.1"/>
    <property type="molecule type" value="Genomic_DNA"/>
</dbReference>
<dbReference type="RefSeq" id="WP_118213169.1">
    <property type="nucleotide sequence ID" value="NZ_CAUBJD010000029.1"/>
</dbReference>
<dbReference type="Pfam" id="PF00534">
    <property type="entry name" value="Glycos_transf_1"/>
    <property type="match status" value="1"/>
</dbReference>